<dbReference type="Pfam" id="PF00629">
    <property type="entry name" value="MAM"/>
    <property type="match status" value="1"/>
</dbReference>
<dbReference type="AlphaFoldDB" id="A0A8W8NIC5"/>
<keyword evidence="3" id="KW-1185">Reference proteome</keyword>
<sequence length="124" mass="13658">MLEFVLQSYFGIGPSQGSYYAVFTSSSTTQQYAFLVAEAYLPEFSVRVTFDYTTYGTGKVYFSYGQGETTRYTSLFNSSGDNKVWKTASATIPAGKKSFYYFTGYAGGNGFGVVAIDNVRVTQL</sequence>
<accession>A0A8W8NIC5</accession>
<dbReference type="InterPro" id="IPR013320">
    <property type="entry name" value="ConA-like_dom_sf"/>
</dbReference>
<proteinExistence type="predicted"/>
<dbReference type="GO" id="GO:0016020">
    <property type="term" value="C:membrane"/>
    <property type="evidence" value="ECO:0007669"/>
    <property type="project" value="InterPro"/>
</dbReference>
<evidence type="ECO:0000313" key="3">
    <source>
        <dbReference type="Proteomes" id="UP000005408"/>
    </source>
</evidence>
<dbReference type="Proteomes" id="UP000005408">
    <property type="component" value="Unassembled WGS sequence"/>
</dbReference>
<protein>
    <recommendedName>
        <fullName evidence="1">MAM domain-containing protein</fullName>
    </recommendedName>
</protein>
<dbReference type="InterPro" id="IPR000998">
    <property type="entry name" value="MAM_dom"/>
</dbReference>
<name>A0A8W8NIC5_MAGGI</name>
<reference evidence="2" key="1">
    <citation type="submission" date="2022-08" db="UniProtKB">
        <authorList>
            <consortium name="EnsemblMetazoa"/>
        </authorList>
    </citation>
    <scope>IDENTIFICATION</scope>
    <source>
        <strain evidence="2">05x7-T-G4-1.051#20</strain>
    </source>
</reference>
<dbReference type="Gene3D" id="2.60.120.200">
    <property type="match status" value="1"/>
</dbReference>
<dbReference type="EnsemblMetazoa" id="G7063.1">
    <property type="protein sequence ID" value="G7063.1:cds"/>
    <property type="gene ID" value="G7063"/>
</dbReference>
<dbReference type="SUPFAM" id="SSF49899">
    <property type="entry name" value="Concanavalin A-like lectins/glucanases"/>
    <property type="match status" value="1"/>
</dbReference>
<organism evidence="2 3">
    <name type="scientific">Magallana gigas</name>
    <name type="common">Pacific oyster</name>
    <name type="synonym">Crassostrea gigas</name>
    <dbReference type="NCBI Taxonomy" id="29159"/>
    <lineage>
        <taxon>Eukaryota</taxon>
        <taxon>Metazoa</taxon>
        <taxon>Spiralia</taxon>
        <taxon>Lophotrochozoa</taxon>
        <taxon>Mollusca</taxon>
        <taxon>Bivalvia</taxon>
        <taxon>Autobranchia</taxon>
        <taxon>Pteriomorphia</taxon>
        <taxon>Ostreida</taxon>
        <taxon>Ostreoidea</taxon>
        <taxon>Ostreidae</taxon>
        <taxon>Magallana</taxon>
    </lineage>
</organism>
<feature type="domain" description="MAM" evidence="1">
    <location>
        <begin position="14"/>
        <end position="122"/>
    </location>
</feature>
<evidence type="ECO:0000259" key="1">
    <source>
        <dbReference type="Pfam" id="PF00629"/>
    </source>
</evidence>
<evidence type="ECO:0000313" key="2">
    <source>
        <dbReference type="EnsemblMetazoa" id="G7063.1:cds"/>
    </source>
</evidence>